<dbReference type="Pfam" id="PF01656">
    <property type="entry name" value="CbiA"/>
    <property type="match status" value="1"/>
</dbReference>
<dbReference type="RefSeq" id="WP_035192451.1">
    <property type="nucleotide sequence ID" value="NZ_CCCS020000034.1"/>
</dbReference>
<keyword evidence="4" id="KW-1185">Reference proteome</keyword>
<name>A0A060UNB0_9PROT</name>
<dbReference type="InterPro" id="IPR027417">
    <property type="entry name" value="P-loop_NTPase"/>
</dbReference>
<feature type="domain" description="CobQ/CobB/MinD/ParA nucleotide binding" evidence="1">
    <location>
        <begin position="5"/>
        <end position="175"/>
    </location>
</feature>
<reference evidence="2" key="2">
    <citation type="submission" date="2014-07" db="EMBL/GenBank/DDBJ databases">
        <title>Initial genome analysis of the psychrotolerant acidophile Acidithiobacillus ferrivorans CF27: insights into iron and sulfur oxidation pathways and into biofilm formation.</title>
        <authorList>
            <person name="Talla E."/>
            <person name="Hedrich S."/>
            <person name="Mangenot S."/>
            <person name="Ji B."/>
            <person name="Johnson D.B."/>
            <person name="Barbe V."/>
            <person name="Bonnefoy V."/>
        </authorList>
    </citation>
    <scope>NUCLEOTIDE SEQUENCE [LARGE SCALE GENOMIC DNA]</scope>
    <source>
        <strain evidence="2">CF27</strain>
    </source>
</reference>
<dbReference type="PANTHER" id="PTHR13696:SF96">
    <property type="entry name" value="COBQ_COBB_MIND_PARA NUCLEOTIDE BINDING DOMAIN-CONTAINING PROTEIN"/>
    <property type="match status" value="1"/>
</dbReference>
<proteinExistence type="predicted"/>
<evidence type="ECO:0000313" key="3">
    <source>
        <dbReference type="EMBL" id="SMH64087.1"/>
    </source>
</evidence>
<dbReference type="EMBL" id="LT841305">
    <property type="protein sequence ID" value="SMH64087.1"/>
    <property type="molecule type" value="Genomic_DNA"/>
</dbReference>
<dbReference type="PANTHER" id="PTHR13696">
    <property type="entry name" value="P-LOOP CONTAINING NUCLEOSIDE TRIPHOSPHATE HYDROLASE"/>
    <property type="match status" value="1"/>
</dbReference>
<sequence length="212" mass="23419">MIRVLVLNSKGGAGKTTVATNLASLLALRGSVLLADLDPQHSSSSWAERRSEHLPKLSIIADADRDFRDYPTSDFVVFDAPAGLKKGRLEDMLDEVEVLLVPIGPSSFDMDASRLFLEKLDEIKRFRKGKVRMGVIANRVNARTKGGQHLQLFLADLQLPVVATLRDNQLYVRAAQLGAGIADLRMAETRAELPQWAQILRFVTEGKRGTRA</sequence>
<reference evidence="2" key="1">
    <citation type="submission" date="2014-03" db="EMBL/GenBank/DDBJ databases">
        <authorList>
            <person name="Genoscope - CEA"/>
        </authorList>
    </citation>
    <scope>NUCLEOTIDE SEQUENCE [LARGE SCALE GENOMIC DNA]</scope>
    <source>
        <strain evidence="2">CF27</strain>
    </source>
</reference>
<dbReference type="Proteomes" id="UP000193925">
    <property type="component" value="Chromosome AFERRI"/>
</dbReference>
<dbReference type="SUPFAM" id="SSF52540">
    <property type="entry name" value="P-loop containing nucleoside triphosphate hydrolases"/>
    <property type="match status" value="1"/>
</dbReference>
<dbReference type="PIRSF" id="PIRSF009320">
    <property type="entry name" value="Nuc_binding_HP_1000"/>
    <property type="match status" value="1"/>
</dbReference>
<dbReference type="CDD" id="cd02042">
    <property type="entry name" value="ParAB_family"/>
    <property type="match status" value="1"/>
</dbReference>
<organism evidence="2">
    <name type="scientific">Acidithiobacillus ferrivorans</name>
    <dbReference type="NCBI Taxonomy" id="160808"/>
    <lineage>
        <taxon>Bacteria</taxon>
        <taxon>Pseudomonadati</taxon>
        <taxon>Pseudomonadota</taxon>
        <taxon>Acidithiobacillia</taxon>
        <taxon>Acidithiobacillales</taxon>
        <taxon>Acidithiobacillaceae</taxon>
        <taxon>Acidithiobacillus</taxon>
    </lineage>
</organism>
<dbReference type="AlphaFoldDB" id="A0A060UNB0"/>
<dbReference type="EMBL" id="CCCS020000034">
    <property type="protein sequence ID" value="CDQ10127.1"/>
    <property type="molecule type" value="Genomic_DNA"/>
</dbReference>
<evidence type="ECO:0000313" key="2">
    <source>
        <dbReference type="EMBL" id="CDQ10127.1"/>
    </source>
</evidence>
<reference evidence="3 4" key="3">
    <citation type="submission" date="2017-03" db="EMBL/GenBank/DDBJ databases">
        <authorList>
            <person name="Regsiter A."/>
            <person name="William W."/>
        </authorList>
    </citation>
    <scope>NUCLEOTIDE SEQUENCE [LARGE SCALE GENOMIC DNA]</scope>
    <source>
        <strain evidence="3">PRJEB5721</strain>
    </source>
</reference>
<dbReference type="InterPro" id="IPR050678">
    <property type="entry name" value="DNA_Partitioning_ATPase"/>
</dbReference>
<gene>
    <name evidence="3" type="ORF">AFERRI_10120</name>
    <name evidence="2" type="ORF">AFERRI_40079</name>
</gene>
<dbReference type="InterPro" id="IPR002586">
    <property type="entry name" value="CobQ/CobB/MinD/ParA_Nub-bd_dom"/>
</dbReference>
<accession>A0A060UNB0</accession>
<protein>
    <submittedName>
        <fullName evidence="2">ParA-like protein</fullName>
    </submittedName>
</protein>
<evidence type="ECO:0000313" key="4">
    <source>
        <dbReference type="Proteomes" id="UP000193925"/>
    </source>
</evidence>
<evidence type="ECO:0000259" key="1">
    <source>
        <dbReference type="Pfam" id="PF01656"/>
    </source>
</evidence>
<dbReference type="Gene3D" id="3.40.50.300">
    <property type="entry name" value="P-loop containing nucleotide triphosphate hydrolases"/>
    <property type="match status" value="1"/>
</dbReference>